<name>A0A7L2M6R8_9SYLV</name>
<dbReference type="PANTHER" id="PTHR15240:SF4">
    <property type="entry name" value="CAVEOLAE-ASSOCIATED PROTEIN 4"/>
    <property type="match status" value="1"/>
</dbReference>
<evidence type="ECO:0000256" key="13">
    <source>
        <dbReference type="ARBA" id="ARBA00030534"/>
    </source>
</evidence>
<feature type="region of interest" description="Disordered" evidence="15">
    <location>
        <begin position="316"/>
        <end position="335"/>
    </location>
</feature>
<organism evidence="16 17">
    <name type="scientific">Hippolais icterina</name>
    <name type="common">icterine warbler</name>
    <dbReference type="NCBI Taxonomy" id="68497"/>
    <lineage>
        <taxon>Eukaryota</taxon>
        <taxon>Metazoa</taxon>
        <taxon>Chordata</taxon>
        <taxon>Craniata</taxon>
        <taxon>Vertebrata</taxon>
        <taxon>Euteleostomi</taxon>
        <taxon>Archelosauria</taxon>
        <taxon>Archosauria</taxon>
        <taxon>Dinosauria</taxon>
        <taxon>Saurischia</taxon>
        <taxon>Theropoda</taxon>
        <taxon>Coelurosauria</taxon>
        <taxon>Aves</taxon>
        <taxon>Neognathae</taxon>
        <taxon>Neoaves</taxon>
        <taxon>Telluraves</taxon>
        <taxon>Australaves</taxon>
        <taxon>Passeriformes</taxon>
        <taxon>Sylvioidea</taxon>
        <taxon>Sylviidae</taxon>
        <taxon>Acrocephalinae</taxon>
        <taxon>Hippolais</taxon>
    </lineage>
</organism>
<evidence type="ECO:0000256" key="7">
    <source>
        <dbReference type="ARBA" id="ARBA00022782"/>
    </source>
</evidence>
<keyword evidence="6" id="KW-0517">Myogenesis</keyword>
<keyword evidence="7" id="KW-0221">Differentiation</keyword>
<evidence type="ECO:0000256" key="5">
    <source>
        <dbReference type="ARBA" id="ARBA00022490"/>
    </source>
</evidence>
<evidence type="ECO:0000256" key="14">
    <source>
        <dbReference type="SAM" id="Coils"/>
    </source>
</evidence>
<evidence type="ECO:0000256" key="6">
    <source>
        <dbReference type="ARBA" id="ARBA00022541"/>
    </source>
</evidence>
<evidence type="ECO:0000256" key="1">
    <source>
        <dbReference type="ARBA" id="ARBA00004204"/>
    </source>
</evidence>
<dbReference type="PANTHER" id="PTHR15240">
    <property type="entry name" value="CAVIN"/>
    <property type="match status" value="1"/>
</dbReference>
<sequence length="363" mass="41351">MDRREVTSEADKTHQNRLSSVIEEEEEQDAAYTIVTVLDKVANIVDSVQASQKRIEEKHREMENAIKTIQIDILKLAQAHGNTGFMVNKLLAKTRKVSTTMKEVRARVERQSTSVRKVEAKQQEMLRKNKFRVVIYQEETECPSSLSVIKEMTAGETIEDDFFPPDDLSSDEEYYIEESKATKFKKSGMRRIDDIKKAFSRENIQKTRQNFGKKVNRIQTRIVTPERRERIRQSGERLRQSGERLRQSGIRIKKTISQAAPTKETFKIHKKNKERTGAEGQEGIQEASVHIASELPAAEPFTEEISYTEVITKVKKDKNSATKGASQSTEIGVTIPEVVLKQERKEGGGGDDDVPLLDLKQSI</sequence>
<feature type="region of interest" description="Disordered" evidence="15">
    <location>
        <begin position="342"/>
        <end position="363"/>
    </location>
</feature>
<comment type="similarity">
    <text evidence="3">Belongs to the CAVIN family.</text>
</comment>
<feature type="non-terminal residue" evidence="16">
    <location>
        <position position="363"/>
    </location>
</feature>
<keyword evidence="4" id="KW-0217">Developmental protein</keyword>
<evidence type="ECO:0000256" key="3">
    <source>
        <dbReference type="ARBA" id="ARBA00008836"/>
    </source>
</evidence>
<feature type="non-terminal residue" evidence="16">
    <location>
        <position position="1"/>
    </location>
</feature>
<evidence type="ECO:0000256" key="2">
    <source>
        <dbReference type="ARBA" id="ARBA00004345"/>
    </source>
</evidence>
<accession>A0A7L2M6R8</accession>
<keyword evidence="17" id="KW-1185">Reference proteome</keyword>
<comment type="caution">
    <text evidence="16">The sequence shown here is derived from an EMBL/GenBank/DDBJ whole genome shotgun (WGS) entry which is preliminary data.</text>
</comment>
<dbReference type="GO" id="GO:0030017">
    <property type="term" value="C:sarcomere"/>
    <property type="evidence" value="ECO:0007669"/>
    <property type="project" value="UniProtKB-SubCell"/>
</dbReference>
<dbReference type="Pfam" id="PF15237">
    <property type="entry name" value="PTRF_SDPR"/>
    <property type="match status" value="1"/>
</dbReference>
<dbReference type="GO" id="GO:0030154">
    <property type="term" value="P:cell differentiation"/>
    <property type="evidence" value="ECO:0007669"/>
    <property type="project" value="UniProtKB-KW"/>
</dbReference>
<feature type="compositionally biased region" description="Basic and acidic residues" evidence="15">
    <location>
        <begin position="1"/>
        <end position="14"/>
    </location>
</feature>
<dbReference type="Proteomes" id="UP000527178">
    <property type="component" value="Unassembled WGS sequence"/>
</dbReference>
<feature type="region of interest" description="Disordered" evidence="15">
    <location>
        <begin position="262"/>
        <end position="282"/>
    </location>
</feature>
<dbReference type="GO" id="GO:0005901">
    <property type="term" value="C:caveola"/>
    <property type="evidence" value="ECO:0007669"/>
    <property type="project" value="UniProtKB-SubCell"/>
</dbReference>
<feature type="coiled-coil region" evidence="14">
    <location>
        <begin position="45"/>
        <end position="72"/>
    </location>
</feature>
<dbReference type="GO" id="GO:0010468">
    <property type="term" value="P:regulation of gene expression"/>
    <property type="evidence" value="ECO:0007669"/>
    <property type="project" value="TreeGrafter"/>
</dbReference>
<keyword evidence="8" id="KW-0805">Transcription regulation</keyword>
<proteinExistence type="inferred from homology"/>
<keyword evidence="11" id="KW-0010">Activator</keyword>
<dbReference type="InterPro" id="IPR026752">
    <property type="entry name" value="Cavin_fam"/>
</dbReference>
<evidence type="ECO:0000256" key="15">
    <source>
        <dbReference type="SAM" id="MobiDB-lite"/>
    </source>
</evidence>
<evidence type="ECO:0000313" key="16">
    <source>
        <dbReference type="EMBL" id="NXR55563.1"/>
    </source>
</evidence>
<keyword evidence="5" id="KW-0963">Cytoplasm</keyword>
<keyword evidence="12" id="KW-0804">Transcription</keyword>
<feature type="compositionally biased region" description="Polar residues" evidence="15">
    <location>
        <begin position="321"/>
        <end position="331"/>
    </location>
</feature>
<dbReference type="AlphaFoldDB" id="A0A7L2M6R8"/>
<reference evidence="16 17" key="1">
    <citation type="submission" date="2019-09" db="EMBL/GenBank/DDBJ databases">
        <title>Bird 10,000 Genomes (B10K) Project - Family phase.</title>
        <authorList>
            <person name="Zhang G."/>
        </authorList>
    </citation>
    <scope>NUCLEOTIDE SEQUENCE [LARGE SCALE GENOMIC DNA]</scope>
    <source>
        <strain evidence="16">B10K-DU-002-18</strain>
        <tissue evidence="16">Muscle</tissue>
    </source>
</reference>
<evidence type="ECO:0000313" key="17">
    <source>
        <dbReference type="Proteomes" id="UP000527178"/>
    </source>
</evidence>
<evidence type="ECO:0000256" key="12">
    <source>
        <dbReference type="ARBA" id="ARBA00023163"/>
    </source>
</evidence>
<keyword evidence="9 14" id="KW-0175">Coiled coil</keyword>
<evidence type="ECO:0000256" key="11">
    <source>
        <dbReference type="ARBA" id="ARBA00023159"/>
    </source>
</evidence>
<comment type="subcellular location">
    <subcellularLocation>
        <location evidence="1">Cytoplasm</location>
        <location evidence="1">Myofibril</location>
        <location evidence="1">Sarcomere</location>
    </subcellularLocation>
    <subcellularLocation>
        <location evidence="2">Membrane</location>
        <location evidence="2">Caveola</location>
    </subcellularLocation>
</comment>
<protein>
    <recommendedName>
        <fullName evidence="13">Muscle-restricted coiled-coil protein</fullName>
    </recommendedName>
</protein>
<evidence type="ECO:0000256" key="9">
    <source>
        <dbReference type="ARBA" id="ARBA00023054"/>
    </source>
</evidence>
<evidence type="ECO:0000256" key="4">
    <source>
        <dbReference type="ARBA" id="ARBA00022473"/>
    </source>
</evidence>
<gene>
    <name evidence="16" type="primary">Cavin4</name>
    <name evidence="16" type="ORF">HIPICT_R08238</name>
</gene>
<dbReference type="EMBL" id="VWYN01026450">
    <property type="protein sequence ID" value="NXR55563.1"/>
    <property type="molecule type" value="Genomic_DNA"/>
</dbReference>
<evidence type="ECO:0000256" key="8">
    <source>
        <dbReference type="ARBA" id="ARBA00023015"/>
    </source>
</evidence>
<feature type="region of interest" description="Disordered" evidence="15">
    <location>
        <begin position="1"/>
        <end position="22"/>
    </location>
</feature>
<dbReference type="GO" id="GO:0007517">
    <property type="term" value="P:muscle organ development"/>
    <property type="evidence" value="ECO:0007669"/>
    <property type="project" value="UniProtKB-KW"/>
</dbReference>
<evidence type="ECO:0000256" key="10">
    <source>
        <dbReference type="ARBA" id="ARBA00023136"/>
    </source>
</evidence>
<keyword evidence="10" id="KW-0472">Membrane</keyword>